<evidence type="ECO:0000256" key="2">
    <source>
        <dbReference type="SAM" id="Coils"/>
    </source>
</evidence>
<evidence type="ECO:0000313" key="4">
    <source>
        <dbReference type="EMBL" id="MER2493071.1"/>
    </source>
</evidence>
<dbReference type="InterPro" id="IPR046826">
    <property type="entry name" value="PDH_N"/>
</dbReference>
<keyword evidence="5" id="KW-1185">Reference proteome</keyword>
<feature type="domain" description="Prephenate/arogenate dehydrogenase" evidence="3">
    <location>
        <begin position="47"/>
        <end position="310"/>
    </location>
</feature>
<dbReference type="InterPro" id="IPR050812">
    <property type="entry name" value="Preph/Arog_dehydrog"/>
</dbReference>
<evidence type="ECO:0000256" key="1">
    <source>
        <dbReference type="ARBA" id="ARBA00023002"/>
    </source>
</evidence>
<accession>A0ABV1RJF0</accession>
<dbReference type="GO" id="GO:0004106">
    <property type="term" value="F:chorismate mutase activity"/>
    <property type="evidence" value="ECO:0007669"/>
    <property type="project" value="UniProtKB-EC"/>
</dbReference>
<feature type="coiled-coil region" evidence="2">
    <location>
        <begin position="2"/>
        <end position="36"/>
    </location>
</feature>
<dbReference type="EC" id="1.3.1.12" evidence="4"/>
<dbReference type="Pfam" id="PF20463">
    <property type="entry name" value="PDH_C"/>
    <property type="match status" value="1"/>
</dbReference>
<dbReference type="RefSeq" id="WP_350402431.1">
    <property type="nucleotide sequence ID" value="NZ_JBELOE010000239.1"/>
</dbReference>
<comment type="caution">
    <text evidence="4">The sequence shown here is derived from an EMBL/GenBank/DDBJ whole genome shotgun (WGS) entry which is preliminary data.</text>
</comment>
<dbReference type="Gene3D" id="1.10.3660.10">
    <property type="entry name" value="6-phosphogluconate dehydrogenase C-terminal like domain"/>
    <property type="match status" value="1"/>
</dbReference>
<dbReference type="NCBIfam" id="NF008400">
    <property type="entry name" value="PRK11199.1"/>
    <property type="match status" value="1"/>
</dbReference>
<keyword evidence="2" id="KW-0175">Coiled coil</keyword>
<dbReference type="EC" id="5.4.99.5" evidence="4"/>
<dbReference type="PANTHER" id="PTHR21363:SF0">
    <property type="entry name" value="PREPHENATE DEHYDROGENASE [NADP(+)]"/>
    <property type="match status" value="1"/>
</dbReference>
<dbReference type="PROSITE" id="PS51176">
    <property type="entry name" value="PDH_ADH"/>
    <property type="match status" value="1"/>
</dbReference>
<dbReference type="EMBL" id="JBELOE010000239">
    <property type="protein sequence ID" value="MER2493071.1"/>
    <property type="molecule type" value="Genomic_DNA"/>
</dbReference>
<keyword evidence="4" id="KW-0413">Isomerase</keyword>
<organism evidence="4 5">
    <name type="scientific">Catenovulum sediminis</name>
    <dbReference type="NCBI Taxonomy" id="1740262"/>
    <lineage>
        <taxon>Bacteria</taxon>
        <taxon>Pseudomonadati</taxon>
        <taxon>Pseudomonadota</taxon>
        <taxon>Gammaproteobacteria</taxon>
        <taxon>Alteromonadales</taxon>
        <taxon>Alteromonadaceae</taxon>
        <taxon>Catenovulum</taxon>
    </lineage>
</organism>
<dbReference type="Pfam" id="PF02153">
    <property type="entry name" value="PDH_N"/>
    <property type="match status" value="1"/>
</dbReference>
<dbReference type="InterPro" id="IPR003099">
    <property type="entry name" value="Prephen_DH"/>
</dbReference>
<keyword evidence="1 4" id="KW-0560">Oxidoreductase</keyword>
<evidence type="ECO:0000259" key="3">
    <source>
        <dbReference type="PROSITE" id="PS51176"/>
    </source>
</evidence>
<dbReference type="GO" id="GO:0008977">
    <property type="term" value="F:prephenate dehydrogenase (NAD+) activity"/>
    <property type="evidence" value="ECO:0007669"/>
    <property type="project" value="UniProtKB-EC"/>
</dbReference>
<proteinExistence type="predicted"/>
<evidence type="ECO:0000313" key="5">
    <source>
        <dbReference type="Proteomes" id="UP001467690"/>
    </source>
</evidence>
<protein>
    <submittedName>
        <fullName evidence="4">Bifunctional chorismate mutase/prephenate dehydrogenase</fullName>
        <ecNumber evidence="4">1.3.1.12</ecNumber>
        <ecNumber evidence="4">5.4.99.5</ecNumber>
    </submittedName>
</protein>
<reference evidence="4 5" key="1">
    <citation type="submission" date="2024-06" db="EMBL/GenBank/DDBJ databases">
        <authorList>
            <person name="Chen R.Y."/>
        </authorList>
    </citation>
    <scope>NUCLEOTIDE SEQUENCE [LARGE SCALE GENOMIC DNA]</scope>
    <source>
        <strain evidence="4 5">D2</strain>
    </source>
</reference>
<dbReference type="PANTHER" id="PTHR21363">
    <property type="entry name" value="PREPHENATE DEHYDROGENASE"/>
    <property type="match status" value="1"/>
</dbReference>
<dbReference type="SUPFAM" id="SSF51735">
    <property type="entry name" value="NAD(P)-binding Rossmann-fold domains"/>
    <property type="match status" value="1"/>
</dbReference>
<gene>
    <name evidence="4" type="primary">tyrA</name>
    <name evidence="4" type="ORF">ABS311_14400</name>
</gene>
<dbReference type="InterPro" id="IPR036291">
    <property type="entry name" value="NAD(P)-bd_dom_sf"/>
</dbReference>
<dbReference type="InterPro" id="IPR046825">
    <property type="entry name" value="PDH_C"/>
</dbReference>
<dbReference type="InterPro" id="IPR008927">
    <property type="entry name" value="6-PGluconate_DH-like_C_sf"/>
</dbReference>
<dbReference type="Proteomes" id="UP001467690">
    <property type="component" value="Unassembled WGS sequence"/>
</dbReference>
<dbReference type="SUPFAM" id="SSF48179">
    <property type="entry name" value="6-phosphogluconate dehydrogenase C-terminal domain-like"/>
    <property type="match status" value="1"/>
</dbReference>
<sequence length="329" mass="37504">MPNTLASQLEQVEQEIERLTQKKAELEKFIRAQRLQAAKNKSCHQTRKITIIGGEGRLGSLFVRLFSEHGHQVQVFEKDDWPNAQQKLAGQDLVLVSVPINLTVEIIHALQGNLDESCILADLTSIKAQPVDAMLNAHLGCVVGLHPMFGPDVPDIHDQVVAYCAGRKVEEAQWLLDTFKTMGAKLKEVGAQSHDKAMAFIQVMRHFSTFVYGLHLQQENPQLKELIALSSPIYRLELAMVGRLFAQDAQLYADIIYANPENFNLLKRFVQRFQEGIQLLESGDKSLFKEEFFDVRRWFGEYADYFLQESRRMLDAAHQYTDLDETSNI</sequence>
<dbReference type="Gene3D" id="3.40.50.720">
    <property type="entry name" value="NAD(P)-binding Rossmann-like Domain"/>
    <property type="match status" value="1"/>
</dbReference>
<name>A0ABV1RJF0_9ALTE</name>